<dbReference type="RefSeq" id="WP_141647061.1">
    <property type="nucleotide sequence ID" value="NZ_VIFM01000205.1"/>
</dbReference>
<dbReference type="AlphaFoldDB" id="A0A540WQ75"/>
<dbReference type="EMBL" id="VIFM01000205">
    <property type="protein sequence ID" value="TQF11171.1"/>
    <property type="molecule type" value="Genomic_DNA"/>
</dbReference>
<reference evidence="1 2" key="1">
    <citation type="submission" date="2019-06" db="EMBL/GenBank/DDBJ databases">
        <authorList>
            <person name="Livingstone P."/>
            <person name="Whitworth D."/>
        </authorList>
    </citation>
    <scope>NUCLEOTIDE SEQUENCE [LARGE SCALE GENOMIC DNA]</scope>
    <source>
        <strain evidence="1 2">AM401</strain>
    </source>
</reference>
<name>A0A540WQ75_9BACT</name>
<proteinExistence type="predicted"/>
<evidence type="ECO:0008006" key="3">
    <source>
        <dbReference type="Google" id="ProtNLM"/>
    </source>
</evidence>
<protein>
    <recommendedName>
        <fullName evidence="3">Lipoprotein</fullName>
    </recommendedName>
</protein>
<accession>A0A540WQ75</accession>
<evidence type="ECO:0000313" key="1">
    <source>
        <dbReference type="EMBL" id="TQF11171.1"/>
    </source>
</evidence>
<sequence length="78" mass="8326">MRNIVSGLLAAALLVGCGGSELDAQEPLPQEDTVSAMASPECDSCIPARSECYSTAETYPQKVICSSNYTLCRQTYCN</sequence>
<keyword evidence="2" id="KW-1185">Reference proteome</keyword>
<organism evidence="1 2">
    <name type="scientific">Myxococcus llanfairpwllgwyngyllgogerychwyrndrobwllllantysiliogogogochensis</name>
    <dbReference type="NCBI Taxonomy" id="2590453"/>
    <lineage>
        <taxon>Bacteria</taxon>
        <taxon>Pseudomonadati</taxon>
        <taxon>Myxococcota</taxon>
        <taxon>Myxococcia</taxon>
        <taxon>Myxococcales</taxon>
        <taxon>Cystobacterineae</taxon>
        <taxon>Myxococcaceae</taxon>
        <taxon>Myxococcus</taxon>
    </lineage>
</organism>
<evidence type="ECO:0000313" key="2">
    <source>
        <dbReference type="Proteomes" id="UP000315369"/>
    </source>
</evidence>
<gene>
    <name evidence="1" type="ORF">FJV41_35600</name>
</gene>
<dbReference type="PROSITE" id="PS51257">
    <property type="entry name" value="PROKAR_LIPOPROTEIN"/>
    <property type="match status" value="1"/>
</dbReference>
<dbReference type="Proteomes" id="UP000315369">
    <property type="component" value="Unassembled WGS sequence"/>
</dbReference>
<comment type="caution">
    <text evidence="1">The sequence shown here is derived from an EMBL/GenBank/DDBJ whole genome shotgun (WGS) entry which is preliminary data.</text>
</comment>